<reference evidence="3" key="1">
    <citation type="submission" date="2019-10" db="EMBL/GenBank/DDBJ databases">
        <authorList>
            <consortium name="Genoscope - CEA"/>
            <person name="William W."/>
        </authorList>
    </citation>
    <scope>NUCLEOTIDE SEQUENCE [LARGE SCALE GENOMIC DNA]</scope>
    <source>
        <strain evidence="3">BBR_PRJEB10992</strain>
    </source>
</reference>
<gene>
    <name evidence="3" type="ORF">PL8927_50030</name>
</gene>
<dbReference type="PANTHER" id="PTHR12697">
    <property type="entry name" value="PBS LYASE HEAT-LIKE PROTEIN"/>
    <property type="match status" value="1"/>
</dbReference>
<organism evidence="3 4">
    <name type="scientific">Planktothrix serta PCC 8927</name>
    <dbReference type="NCBI Taxonomy" id="671068"/>
    <lineage>
        <taxon>Bacteria</taxon>
        <taxon>Bacillati</taxon>
        <taxon>Cyanobacteriota</taxon>
        <taxon>Cyanophyceae</taxon>
        <taxon>Oscillatoriophycideae</taxon>
        <taxon>Oscillatoriales</taxon>
        <taxon>Microcoleaceae</taxon>
        <taxon>Planktothrix</taxon>
    </lineage>
</organism>
<keyword evidence="1" id="KW-0042">Antenna complex</keyword>
<dbReference type="Proteomes" id="UP000184550">
    <property type="component" value="Unassembled WGS sequence"/>
</dbReference>
<dbReference type="PANTHER" id="PTHR12697:SF5">
    <property type="entry name" value="DEOXYHYPUSINE HYDROXYLASE"/>
    <property type="match status" value="1"/>
</dbReference>
<dbReference type="InterPro" id="IPR016024">
    <property type="entry name" value="ARM-type_fold"/>
</dbReference>
<dbReference type="Gene3D" id="1.25.10.10">
    <property type="entry name" value="Leucine-rich Repeat Variant"/>
    <property type="match status" value="2"/>
</dbReference>
<protein>
    <submittedName>
        <fullName evidence="3">PBS lyase HEAT-like repeat domain protein</fullName>
    </submittedName>
</protein>
<evidence type="ECO:0000256" key="1">
    <source>
        <dbReference type="ARBA" id="ARBA00022549"/>
    </source>
</evidence>
<dbReference type="RefSeq" id="WP_231505869.1">
    <property type="nucleotide sequence ID" value="NZ_LR734824.1"/>
</dbReference>
<dbReference type="Pfam" id="PF13646">
    <property type="entry name" value="HEAT_2"/>
    <property type="match status" value="1"/>
</dbReference>
<proteinExistence type="predicted"/>
<keyword evidence="2" id="KW-0605">Phycobilisome</keyword>
<accession>A0A7Z9DYA3</accession>
<comment type="caution">
    <text evidence="3">The sequence shown here is derived from an EMBL/GenBank/DDBJ whole genome shotgun (WGS) entry which is preliminary data.</text>
</comment>
<dbReference type="GO" id="GO:0030089">
    <property type="term" value="C:phycobilisome"/>
    <property type="evidence" value="ECO:0007669"/>
    <property type="project" value="UniProtKB-KW"/>
</dbReference>
<dbReference type="EMBL" id="CZCU02000124">
    <property type="protein sequence ID" value="VXD15533.1"/>
    <property type="molecule type" value="Genomic_DNA"/>
</dbReference>
<dbReference type="InterPro" id="IPR011989">
    <property type="entry name" value="ARM-like"/>
</dbReference>
<dbReference type="InterPro" id="IPR004155">
    <property type="entry name" value="PBS_lyase_HEAT"/>
</dbReference>
<sequence>MFDQSIYMTNSLEELRSGNATRQAEALLKLVDDEVYEAVPDILPLLNSPETAIRSSAAYALGYLGIDQVKTVGFALMNRLNDPEEIVRSDVIEALGALQYIEAITQIKCKLINDPSALVRASAAEALGELGEPEAIETLEKSLLKLDEDEAVRAYAANSIGLLGSDLILPKLKIYLQYFEKSIKIKAELLGAIYYLGAKEALQQLIGLLDDADENLAIAILNILTDLKDRTNLDQLLQDAPEMESKLKNISQKMPILITHKKQILTA</sequence>
<evidence type="ECO:0000256" key="2">
    <source>
        <dbReference type="ARBA" id="ARBA00022738"/>
    </source>
</evidence>
<dbReference type="SMART" id="SM00567">
    <property type="entry name" value="EZ_HEAT"/>
    <property type="match status" value="5"/>
</dbReference>
<dbReference type="AlphaFoldDB" id="A0A7Z9DYA3"/>
<evidence type="ECO:0000313" key="3">
    <source>
        <dbReference type="EMBL" id="VXD15533.1"/>
    </source>
</evidence>
<dbReference type="SUPFAM" id="SSF48371">
    <property type="entry name" value="ARM repeat"/>
    <property type="match status" value="1"/>
</dbReference>
<dbReference type="GO" id="GO:0016491">
    <property type="term" value="F:oxidoreductase activity"/>
    <property type="evidence" value="ECO:0007669"/>
    <property type="project" value="TreeGrafter"/>
</dbReference>
<keyword evidence="4" id="KW-1185">Reference proteome</keyword>
<evidence type="ECO:0000313" key="4">
    <source>
        <dbReference type="Proteomes" id="UP000184550"/>
    </source>
</evidence>
<name>A0A7Z9DYA3_9CYAN</name>
<dbReference type="GO" id="GO:0016829">
    <property type="term" value="F:lyase activity"/>
    <property type="evidence" value="ECO:0007669"/>
    <property type="project" value="UniProtKB-KW"/>
</dbReference>